<comment type="caution">
    <text evidence="5">The sequence shown here is derived from an EMBL/GenBank/DDBJ whole genome shotgun (WGS) entry which is preliminary data.</text>
</comment>
<dbReference type="EMBL" id="JACOOL010000001">
    <property type="protein sequence ID" value="MBC5635282.1"/>
    <property type="molecule type" value="Genomic_DNA"/>
</dbReference>
<dbReference type="SUPFAM" id="SSF51182">
    <property type="entry name" value="RmlC-like cupins"/>
    <property type="match status" value="1"/>
</dbReference>
<proteinExistence type="predicted"/>
<sequence length="233" mass="27553">MQRLNQVICERRTYSKEFHSHQHDFGQFLFPLQGTLDIQTKWQAVNLTSDYCFYLPPNCNHHYRSVDRNEFLILDIPIHYLPGDTDSMYIPLDKQWSSIRYLLLEEARNEDNLSSLVDLTRYVTNKLQISHSPSIDYIHKHYKEPIKLEALASIEHYHPVYYSAWFKKKTGKSPKAYISELRLKEAKHLLLATDWSMSRISEELGYENSSSFTRWFVGCEGIAPQQYRKLQIG</sequence>
<reference evidence="5" key="1">
    <citation type="submission" date="2020-08" db="EMBL/GenBank/DDBJ databases">
        <title>Genome public.</title>
        <authorList>
            <person name="Liu C."/>
            <person name="Sun Q."/>
        </authorList>
    </citation>
    <scope>NUCLEOTIDE SEQUENCE</scope>
    <source>
        <strain evidence="5">BX22</strain>
    </source>
</reference>
<organism evidence="5 6">
    <name type="scientific">Ornithinibacillus hominis</name>
    <dbReference type="NCBI Taxonomy" id="2763055"/>
    <lineage>
        <taxon>Bacteria</taxon>
        <taxon>Bacillati</taxon>
        <taxon>Bacillota</taxon>
        <taxon>Bacilli</taxon>
        <taxon>Bacillales</taxon>
        <taxon>Bacillaceae</taxon>
        <taxon>Ornithinibacillus</taxon>
    </lineage>
</organism>
<dbReference type="SMART" id="SM00342">
    <property type="entry name" value="HTH_ARAC"/>
    <property type="match status" value="1"/>
</dbReference>
<accession>A0A923L2I4</accession>
<protein>
    <submittedName>
        <fullName evidence="5">Helix-turn-helix transcriptional regulator</fullName>
    </submittedName>
</protein>
<dbReference type="InterPro" id="IPR009057">
    <property type="entry name" value="Homeodomain-like_sf"/>
</dbReference>
<dbReference type="Pfam" id="PF12833">
    <property type="entry name" value="HTH_18"/>
    <property type="match status" value="1"/>
</dbReference>
<dbReference type="GO" id="GO:0043565">
    <property type="term" value="F:sequence-specific DNA binding"/>
    <property type="evidence" value="ECO:0007669"/>
    <property type="project" value="InterPro"/>
</dbReference>
<dbReference type="PROSITE" id="PS01124">
    <property type="entry name" value="HTH_ARAC_FAMILY_2"/>
    <property type="match status" value="1"/>
</dbReference>
<evidence type="ECO:0000313" key="6">
    <source>
        <dbReference type="Proteomes" id="UP000637359"/>
    </source>
</evidence>
<evidence type="ECO:0000256" key="2">
    <source>
        <dbReference type="ARBA" id="ARBA00023125"/>
    </source>
</evidence>
<feature type="domain" description="HTH araC/xylS-type" evidence="4">
    <location>
        <begin position="132"/>
        <end position="230"/>
    </location>
</feature>
<dbReference type="Proteomes" id="UP000637359">
    <property type="component" value="Unassembled WGS sequence"/>
</dbReference>
<dbReference type="SUPFAM" id="SSF46689">
    <property type="entry name" value="Homeodomain-like"/>
    <property type="match status" value="2"/>
</dbReference>
<dbReference type="Gene3D" id="2.60.120.10">
    <property type="entry name" value="Jelly Rolls"/>
    <property type="match status" value="1"/>
</dbReference>
<keyword evidence="1" id="KW-0805">Transcription regulation</keyword>
<evidence type="ECO:0000256" key="1">
    <source>
        <dbReference type="ARBA" id="ARBA00023015"/>
    </source>
</evidence>
<dbReference type="Gene3D" id="1.10.10.60">
    <property type="entry name" value="Homeodomain-like"/>
    <property type="match status" value="2"/>
</dbReference>
<evidence type="ECO:0000256" key="3">
    <source>
        <dbReference type="ARBA" id="ARBA00023163"/>
    </source>
</evidence>
<dbReference type="Pfam" id="PF02311">
    <property type="entry name" value="AraC_binding"/>
    <property type="match status" value="1"/>
</dbReference>
<dbReference type="InterPro" id="IPR003313">
    <property type="entry name" value="AraC-bd"/>
</dbReference>
<name>A0A923L2I4_9BACI</name>
<evidence type="ECO:0000259" key="4">
    <source>
        <dbReference type="PROSITE" id="PS01124"/>
    </source>
</evidence>
<dbReference type="GO" id="GO:0003700">
    <property type="term" value="F:DNA-binding transcription factor activity"/>
    <property type="evidence" value="ECO:0007669"/>
    <property type="project" value="InterPro"/>
</dbReference>
<keyword evidence="2" id="KW-0238">DNA-binding</keyword>
<dbReference type="InterPro" id="IPR011051">
    <property type="entry name" value="RmlC_Cupin_sf"/>
</dbReference>
<dbReference type="InterPro" id="IPR014710">
    <property type="entry name" value="RmlC-like_jellyroll"/>
</dbReference>
<gene>
    <name evidence="5" type="ORF">H8S33_00455</name>
</gene>
<dbReference type="PANTHER" id="PTHR43280:SF26">
    <property type="entry name" value="ARAC-FAMILY TRANSCRIPTIONAL REGULATOR"/>
    <property type="match status" value="1"/>
</dbReference>
<dbReference type="AlphaFoldDB" id="A0A923L2I4"/>
<keyword evidence="6" id="KW-1185">Reference proteome</keyword>
<evidence type="ECO:0000313" key="5">
    <source>
        <dbReference type="EMBL" id="MBC5635282.1"/>
    </source>
</evidence>
<dbReference type="PANTHER" id="PTHR43280">
    <property type="entry name" value="ARAC-FAMILY TRANSCRIPTIONAL REGULATOR"/>
    <property type="match status" value="1"/>
</dbReference>
<keyword evidence="3" id="KW-0804">Transcription</keyword>
<dbReference type="InterPro" id="IPR018060">
    <property type="entry name" value="HTH_AraC"/>
</dbReference>